<organism evidence="4 5">
    <name type="scientific">Amycolatopsis endophytica</name>
    <dbReference type="NCBI Taxonomy" id="860233"/>
    <lineage>
        <taxon>Bacteria</taxon>
        <taxon>Bacillati</taxon>
        <taxon>Actinomycetota</taxon>
        <taxon>Actinomycetes</taxon>
        <taxon>Pseudonocardiales</taxon>
        <taxon>Pseudonocardiaceae</taxon>
        <taxon>Amycolatopsis</taxon>
    </lineage>
</organism>
<dbReference type="InterPro" id="IPR010998">
    <property type="entry name" value="Integrase_recombinase_N"/>
</dbReference>
<proteinExistence type="predicted"/>
<dbReference type="EMBL" id="JACCFK010000001">
    <property type="protein sequence ID" value="NYI86693.1"/>
    <property type="molecule type" value="Genomic_DNA"/>
</dbReference>
<sequence>MAWVEKRRGGFRVRYRLDDGTIFTESGFATQDEAEDRAADVESDQRRRRFTDPRLAQTTIDEWIRAWSDAHHAADVTLATYDSHIRNHILPRWSGTALGDIARIEVKGWVNKKLRPNLADKTVRDILVLFSMILGEAVDEGLIGANPCRKLRISFDERPERPHASSDEVDALAAG</sequence>
<dbReference type="InterPro" id="IPR011010">
    <property type="entry name" value="DNA_brk_join_enz"/>
</dbReference>
<dbReference type="SUPFAM" id="SSF56349">
    <property type="entry name" value="DNA breaking-rejoining enzymes"/>
    <property type="match status" value="1"/>
</dbReference>
<dbReference type="InterPro" id="IPR044068">
    <property type="entry name" value="CB"/>
</dbReference>
<evidence type="ECO:0000313" key="5">
    <source>
        <dbReference type="Proteomes" id="UP000549616"/>
    </source>
</evidence>
<dbReference type="AlphaFoldDB" id="A0A853AVH2"/>
<reference evidence="4 5" key="1">
    <citation type="submission" date="2020-07" db="EMBL/GenBank/DDBJ databases">
        <title>Sequencing the genomes of 1000 actinobacteria strains.</title>
        <authorList>
            <person name="Klenk H.-P."/>
        </authorList>
    </citation>
    <scope>NUCLEOTIDE SEQUENCE [LARGE SCALE GENOMIC DNA]</scope>
    <source>
        <strain evidence="4 5">DSM 104006</strain>
    </source>
</reference>
<dbReference type="Proteomes" id="UP000549616">
    <property type="component" value="Unassembled WGS sequence"/>
</dbReference>
<evidence type="ECO:0000256" key="2">
    <source>
        <dbReference type="PROSITE-ProRule" id="PRU01248"/>
    </source>
</evidence>
<evidence type="ECO:0000256" key="1">
    <source>
        <dbReference type="ARBA" id="ARBA00023125"/>
    </source>
</evidence>
<keyword evidence="5" id="KW-1185">Reference proteome</keyword>
<evidence type="ECO:0000313" key="4">
    <source>
        <dbReference type="EMBL" id="NYI86693.1"/>
    </source>
</evidence>
<feature type="domain" description="Core-binding (CB)" evidence="3">
    <location>
        <begin position="58"/>
        <end position="138"/>
    </location>
</feature>
<accession>A0A853AVH2</accession>
<dbReference type="GO" id="GO:0003677">
    <property type="term" value="F:DNA binding"/>
    <property type="evidence" value="ECO:0007669"/>
    <property type="project" value="UniProtKB-UniRule"/>
</dbReference>
<dbReference type="GO" id="GO:0015074">
    <property type="term" value="P:DNA integration"/>
    <property type="evidence" value="ECO:0007669"/>
    <property type="project" value="InterPro"/>
</dbReference>
<protein>
    <recommendedName>
        <fullName evidence="3">Core-binding (CB) domain-containing protein</fullName>
    </recommendedName>
</protein>
<dbReference type="PROSITE" id="PS51900">
    <property type="entry name" value="CB"/>
    <property type="match status" value="1"/>
</dbReference>
<dbReference type="RefSeq" id="WP_218902550.1">
    <property type="nucleotide sequence ID" value="NZ_JACCFK010000001.1"/>
</dbReference>
<dbReference type="Gene3D" id="1.10.150.130">
    <property type="match status" value="1"/>
</dbReference>
<evidence type="ECO:0000259" key="3">
    <source>
        <dbReference type="PROSITE" id="PS51900"/>
    </source>
</evidence>
<gene>
    <name evidence="4" type="ORF">HNR02_000016</name>
</gene>
<comment type="caution">
    <text evidence="4">The sequence shown here is derived from an EMBL/GenBank/DDBJ whole genome shotgun (WGS) entry which is preliminary data.</text>
</comment>
<name>A0A853AVH2_9PSEU</name>
<keyword evidence="1 2" id="KW-0238">DNA-binding</keyword>